<evidence type="ECO:0000313" key="2">
    <source>
        <dbReference type="EMBL" id="AAL28524.1"/>
    </source>
</evidence>
<proteinExistence type="evidence at transcript level"/>
<feature type="region of interest" description="Disordered" evidence="1">
    <location>
        <begin position="20"/>
        <end position="88"/>
    </location>
</feature>
<protein>
    <submittedName>
        <fullName evidence="2">GM10731p</fullName>
    </submittedName>
</protein>
<dbReference type="EMBL" id="AY060976">
    <property type="protein sequence ID" value="AAL28524.1"/>
    <property type="molecule type" value="mRNA"/>
</dbReference>
<dbReference type="OrthoDB" id="20134at2759"/>
<accession>Q95S32</accession>
<evidence type="ECO:0000256" key="1">
    <source>
        <dbReference type="SAM" id="MobiDB-lite"/>
    </source>
</evidence>
<organism evidence="2">
    <name type="scientific">Drosophila melanogaster</name>
    <name type="common">Fruit fly</name>
    <dbReference type="NCBI Taxonomy" id="7227"/>
    <lineage>
        <taxon>Eukaryota</taxon>
        <taxon>Metazoa</taxon>
        <taxon>Ecdysozoa</taxon>
        <taxon>Arthropoda</taxon>
        <taxon>Hexapoda</taxon>
        <taxon>Insecta</taxon>
        <taxon>Pterygota</taxon>
        <taxon>Neoptera</taxon>
        <taxon>Endopterygota</taxon>
        <taxon>Diptera</taxon>
        <taxon>Brachycera</taxon>
        <taxon>Muscomorpha</taxon>
        <taxon>Ephydroidea</taxon>
        <taxon>Drosophilidae</taxon>
        <taxon>Drosophila</taxon>
        <taxon>Sophophora</taxon>
    </lineage>
</organism>
<sequence>MRITAIAIESRHIHTNTSIIGLWPHGNKNGGREREQSPKPNGLPTASASSAASNTTATCQESKNNQMHSKYPTTKYTKFSITKQAKSD</sequence>
<reference evidence="2" key="1">
    <citation type="submission" date="2001-10" db="EMBL/GenBank/DDBJ databases">
        <authorList>
            <person name="Stapleton M."/>
            <person name="Brokstein P."/>
            <person name="Hong L."/>
            <person name="Agbayani A."/>
            <person name="Carlson J."/>
            <person name="Champe M."/>
            <person name="Chavez C."/>
            <person name="Dorsett V."/>
            <person name="Farfan D."/>
            <person name="Frise E."/>
            <person name="George R."/>
            <person name="Gonzalez M."/>
            <person name="Guarin H."/>
            <person name="Li P."/>
            <person name="Liao G."/>
            <person name="Miranda A."/>
            <person name="Mungall C.J."/>
            <person name="Nunoo J."/>
            <person name="Pacleb J."/>
            <person name="Paragas V."/>
            <person name="Park S."/>
            <person name="Phouanenavong S."/>
            <person name="Wan K."/>
            <person name="Yu C."/>
            <person name="Lewis S.E."/>
            <person name="Rubin G.M."/>
            <person name="Celniker S."/>
        </authorList>
    </citation>
    <scope>NUCLEOTIDE SEQUENCE</scope>
</reference>
<name>Q95S32_DROME</name>
<feature type="compositionally biased region" description="Polar residues" evidence="1">
    <location>
        <begin position="59"/>
        <end position="88"/>
    </location>
</feature>
<evidence type="ECO:0000313" key="3">
    <source>
        <dbReference type="FlyBase" id="FBgn0004876"/>
    </source>
</evidence>
<dbReference type="AlphaFoldDB" id="Q95S32"/>
<feature type="compositionally biased region" description="Low complexity" evidence="1">
    <location>
        <begin position="45"/>
        <end position="58"/>
    </location>
</feature>
<gene>
    <name evidence="2 3" type="primary">cdi</name>
    <name evidence="3" type="ORF">CG6027</name>
</gene>
<dbReference type="AGR" id="FB:FBgn0004876"/>
<dbReference type="FlyBase" id="FBgn0004876">
    <property type="gene designation" value="cdi"/>
</dbReference>